<dbReference type="GO" id="GO:0004523">
    <property type="term" value="F:RNA-DNA hybrid ribonuclease activity"/>
    <property type="evidence" value="ECO:0007669"/>
    <property type="project" value="InterPro"/>
</dbReference>
<proteinExistence type="predicted"/>
<evidence type="ECO:0000313" key="4">
    <source>
        <dbReference type="Proteomes" id="UP000585474"/>
    </source>
</evidence>
<keyword evidence="4" id="KW-1185">Reference proteome</keyword>
<dbReference type="Gene3D" id="3.30.420.10">
    <property type="entry name" value="Ribonuclease H-like superfamily/Ribonuclease H"/>
    <property type="match status" value="2"/>
</dbReference>
<name>A0A7J0E3P7_9ERIC</name>
<dbReference type="PANTHER" id="PTHR48475">
    <property type="entry name" value="RIBONUCLEASE H"/>
    <property type="match status" value="1"/>
</dbReference>
<dbReference type="Pfam" id="PF13456">
    <property type="entry name" value="RVT_3"/>
    <property type="match status" value="1"/>
</dbReference>
<dbReference type="InterPro" id="IPR001584">
    <property type="entry name" value="Integrase_cat-core"/>
</dbReference>
<dbReference type="PROSITE" id="PS50994">
    <property type="entry name" value="INTEGRASE"/>
    <property type="match status" value="1"/>
</dbReference>
<dbReference type="CDD" id="cd09279">
    <property type="entry name" value="RNase_HI_like"/>
    <property type="match status" value="1"/>
</dbReference>
<organism evidence="3 4">
    <name type="scientific">Actinidia rufa</name>
    <dbReference type="NCBI Taxonomy" id="165716"/>
    <lineage>
        <taxon>Eukaryota</taxon>
        <taxon>Viridiplantae</taxon>
        <taxon>Streptophyta</taxon>
        <taxon>Embryophyta</taxon>
        <taxon>Tracheophyta</taxon>
        <taxon>Spermatophyta</taxon>
        <taxon>Magnoliopsida</taxon>
        <taxon>eudicotyledons</taxon>
        <taxon>Gunneridae</taxon>
        <taxon>Pentapetalae</taxon>
        <taxon>asterids</taxon>
        <taxon>Ericales</taxon>
        <taxon>Actinidiaceae</taxon>
        <taxon>Actinidia</taxon>
    </lineage>
</organism>
<dbReference type="EMBL" id="BJWL01000001">
    <property type="protein sequence ID" value="GFY81124.1"/>
    <property type="molecule type" value="Genomic_DNA"/>
</dbReference>
<dbReference type="InterPro" id="IPR036397">
    <property type="entry name" value="RNaseH_sf"/>
</dbReference>
<dbReference type="InterPro" id="IPR012337">
    <property type="entry name" value="RNaseH-like_sf"/>
</dbReference>
<dbReference type="PANTHER" id="PTHR48475:SF2">
    <property type="entry name" value="RIBONUCLEASE H"/>
    <property type="match status" value="1"/>
</dbReference>
<evidence type="ECO:0000313" key="3">
    <source>
        <dbReference type="EMBL" id="GFY81124.1"/>
    </source>
</evidence>
<evidence type="ECO:0000259" key="2">
    <source>
        <dbReference type="PROSITE" id="PS50994"/>
    </source>
</evidence>
<evidence type="ECO:0000259" key="1">
    <source>
        <dbReference type="PROSITE" id="PS50879"/>
    </source>
</evidence>
<feature type="domain" description="Integrase catalytic" evidence="2">
    <location>
        <begin position="138"/>
        <end position="301"/>
    </location>
</feature>
<sequence>MLFVDGSSNQHGCRAGLVLQTPTGDQIEYAIRSGFKATNNEVEYEALLAGLRVATDLGVHFLDIFSDSQLVVNQVQGHYLAKDPSMVAYLDEVKAMIEKIGNFKICQIPKEENKKADALANLASSFDFISDRSIPTEFLASPSIRIVEASGIDILGSLPQAPLQRRFLIVAIDYFTKWIVAQPLVKITEKNTRDFLWKHIVCRFRIPKVIISDNAKQFDDEKLRRLYLDLTISHHFFSPGHPQANGQVKVTNRTILKNLKARLERSKSEWVEELPGILWAYHTTNRISTGETPYSMVFGIESVIPIEIGMPNFRTSNFSEENNKIELCLNLTYLMRKEKKPICVKQHTNGVSPDIITRGLSIDLSSPTTWFSERSPYLPRKLSERKLGPTWESPYKVTKASRLGTY</sequence>
<reference evidence="3 4" key="1">
    <citation type="submission" date="2019-07" db="EMBL/GenBank/DDBJ databases">
        <title>De Novo Assembly of kiwifruit Actinidia rufa.</title>
        <authorList>
            <person name="Sugita-Konishi S."/>
            <person name="Sato K."/>
            <person name="Mori E."/>
            <person name="Abe Y."/>
            <person name="Kisaki G."/>
            <person name="Hamano K."/>
            <person name="Suezawa K."/>
            <person name="Otani M."/>
            <person name="Fukuda T."/>
            <person name="Manabe T."/>
            <person name="Gomi K."/>
            <person name="Tabuchi M."/>
            <person name="Akimitsu K."/>
            <person name="Kataoka I."/>
        </authorList>
    </citation>
    <scope>NUCLEOTIDE SEQUENCE [LARGE SCALE GENOMIC DNA]</scope>
    <source>
        <strain evidence="4">cv. Fuchu</strain>
    </source>
</reference>
<protein>
    <submittedName>
        <fullName evidence="3">Uncharacterized protein</fullName>
    </submittedName>
</protein>
<comment type="caution">
    <text evidence="3">The sequence shown here is derived from an EMBL/GenBank/DDBJ whole genome shotgun (WGS) entry which is preliminary data.</text>
</comment>
<dbReference type="GO" id="GO:0015074">
    <property type="term" value="P:DNA integration"/>
    <property type="evidence" value="ECO:0007669"/>
    <property type="project" value="InterPro"/>
</dbReference>
<dbReference type="InterPro" id="IPR002156">
    <property type="entry name" value="RNaseH_domain"/>
</dbReference>
<dbReference type="Proteomes" id="UP000585474">
    <property type="component" value="Unassembled WGS sequence"/>
</dbReference>
<gene>
    <name evidence="3" type="ORF">Acr_01g0009330</name>
</gene>
<dbReference type="PROSITE" id="PS50879">
    <property type="entry name" value="RNASE_H_1"/>
    <property type="match status" value="1"/>
</dbReference>
<feature type="domain" description="RNase H type-1" evidence="1">
    <location>
        <begin position="1"/>
        <end position="125"/>
    </location>
</feature>
<dbReference type="OrthoDB" id="1739513at2759"/>
<dbReference type="GO" id="GO:0003676">
    <property type="term" value="F:nucleic acid binding"/>
    <property type="evidence" value="ECO:0007669"/>
    <property type="project" value="InterPro"/>
</dbReference>
<accession>A0A7J0E3P7</accession>
<dbReference type="AlphaFoldDB" id="A0A7J0E3P7"/>
<dbReference type="Pfam" id="PF00665">
    <property type="entry name" value="rve"/>
    <property type="match status" value="1"/>
</dbReference>
<dbReference type="SUPFAM" id="SSF53098">
    <property type="entry name" value="Ribonuclease H-like"/>
    <property type="match status" value="2"/>
</dbReference>